<dbReference type="WBParaSite" id="SCUD_0001835601-mRNA-1">
    <property type="protein sequence ID" value="SCUD_0001835601-mRNA-1"/>
    <property type="gene ID" value="SCUD_0001835601"/>
</dbReference>
<keyword evidence="2" id="KW-0677">Repeat</keyword>
<evidence type="ECO:0000313" key="3">
    <source>
        <dbReference type="EMBL" id="VDP65544.1"/>
    </source>
</evidence>
<name>A0A183KTG3_9TREM</name>
<dbReference type="STRING" id="6186.A0A183KTG3"/>
<dbReference type="AlphaFoldDB" id="A0A183KTG3"/>
<dbReference type="Proteomes" id="UP000279833">
    <property type="component" value="Unassembled WGS sequence"/>
</dbReference>
<dbReference type="EMBL" id="UZAK01040908">
    <property type="protein sequence ID" value="VDP65544.1"/>
    <property type="molecule type" value="Genomic_DNA"/>
</dbReference>
<keyword evidence="1" id="KW-0853">WD repeat</keyword>
<evidence type="ECO:0000313" key="4">
    <source>
        <dbReference type="Proteomes" id="UP000279833"/>
    </source>
</evidence>
<evidence type="ECO:0000313" key="5">
    <source>
        <dbReference type="WBParaSite" id="SCUD_0001835601-mRNA-1"/>
    </source>
</evidence>
<evidence type="ECO:0000256" key="1">
    <source>
        <dbReference type="ARBA" id="ARBA00022574"/>
    </source>
</evidence>
<reference evidence="3 4" key="2">
    <citation type="submission" date="2018-11" db="EMBL/GenBank/DDBJ databases">
        <authorList>
            <consortium name="Pathogen Informatics"/>
        </authorList>
    </citation>
    <scope>NUCLEOTIDE SEQUENCE [LARGE SCALE GENOMIC DNA]</scope>
    <source>
        <strain evidence="3">Dakar</strain>
        <strain evidence="4">Dakar, Senegal</strain>
    </source>
</reference>
<proteinExistence type="predicted"/>
<gene>
    <name evidence="3" type="ORF">SCUD_LOCUS18353</name>
</gene>
<dbReference type="InterPro" id="IPR036322">
    <property type="entry name" value="WD40_repeat_dom_sf"/>
</dbReference>
<accession>A0A183KTG3</accession>
<dbReference type="Pfam" id="PF21032">
    <property type="entry name" value="PROPPIN"/>
    <property type="match status" value="1"/>
</dbReference>
<dbReference type="InterPro" id="IPR048720">
    <property type="entry name" value="PROPPIN"/>
</dbReference>
<protein>
    <submittedName>
        <fullName evidence="5">CNH domain-containing protein</fullName>
    </submittedName>
</protein>
<reference evidence="5" key="1">
    <citation type="submission" date="2016-06" db="UniProtKB">
        <authorList>
            <consortium name="WormBaseParasite"/>
        </authorList>
    </citation>
    <scope>IDENTIFICATION</scope>
</reference>
<sequence>MNHQRLVVCVEDGIFIHNMRDMQLLHKVEETPPNRNGVIALSANESNCYLAYPGSHRVGTVFIFDALSFQVCWSY</sequence>
<evidence type="ECO:0000256" key="2">
    <source>
        <dbReference type="ARBA" id="ARBA00022737"/>
    </source>
</evidence>
<organism evidence="5">
    <name type="scientific">Schistosoma curassoni</name>
    <dbReference type="NCBI Taxonomy" id="6186"/>
    <lineage>
        <taxon>Eukaryota</taxon>
        <taxon>Metazoa</taxon>
        <taxon>Spiralia</taxon>
        <taxon>Lophotrochozoa</taxon>
        <taxon>Platyhelminthes</taxon>
        <taxon>Trematoda</taxon>
        <taxon>Digenea</taxon>
        <taxon>Strigeidida</taxon>
        <taxon>Schistosomatoidea</taxon>
        <taxon>Schistosomatidae</taxon>
        <taxon>Schistosoma</taxon>
    </lineage>
</organism>
<keyword evidence="4" id="KW-1185">Reference proteome</keyword>
<dbReference type="PANTHER" id="PTHR11227">
    <property type="entry name" value="WD-REPEAT PROTEIN INTERACTING WITH PHOSPHOINOSIDES WIPI -RELATED"/>
    <property type="match status" value="1"/>
</dbReference>
<dbReference type="SUPFAM" id="SSF50978">
    <property type="entry name" value="WD40 repeat-like"/>
    <property type="match status" value="1"/>
</dbReference>